<name>A0A8D2LRZ0_VARKO</name>
<evidence type="ECO:0000313" key="3">
    <source>
        <dbReference type="Ensembl" id="ENSVKKP00000025585.1"/>
    </source>
</evidence>
<dbReference type="AlphaFoldDB" id="A0A8D2LRZ0"/>
<reference evidence="3" key="1">
    <citation type="submission" date="2025-08" db="UniProtKB">
        <authorList>
            <consortium name="Ensembl"/>
        </authorList>
    </citation>
    <scope>IDENTIFICATION</scope>
</reference>
<dbReference type="PANTHER" id="PTHR14058:SF5">
    <property type="entry name" value="AMYLOID BETA PRECURSOR PROTEIN BINDING FAMILY B MEMBER 1"/>
    <property type="match status" value="1"/>
</dbReference>
<dbReference type="Gene3D" id="2.20.70.10">
    <property type="match status" value="1"/>
</dbReference>
<evidence type="ECO:0000313" key="4">
    <source>
        <dbReference type="Proteomes" id="UP000694545"/>
    </source>
</evidence>
<dbReference type="Proteomes" id="UP000694545">
    <property type="component" value="Unplaced"/>
</dbReference>
<keyword evidence="4" id="KW-1185">Reference proteome</keyword>
<keyword evidence="1" id="KW-0677">Repeat</keyword>
<dbReference type="Ensembl" id="ENSVKKT00000026202.1">
    <property type="protein sequence ID" value="ENSVKKP00000025585.1"/>
    <property type="gene ID" value="ENSVKKG00000016788.1"/>
</dbReference>
<evidence type="ECO:0000256" key="2">
    <source>
        <dbReference type="SAM" id="MobiDB-lite"/>
    </source>
</evidence>
<dbReference type="InterPro" id="IPR039576">
    <property type="entry name" value="APBB1/2/3"/>
</dbReference>
<protein>
    <submittedName>
        <fullName evidence="3">Uncharacterized protein</fullName>
    </submittedName>
</protein>
<dbReference type="GO" id="GO:0006355">
    <property type="term" value="P:regulation of DNA-templated transcription"/>
    <property type="evidence" value="ECO:0007669"/>
    <property type="project" value="TreeGrafter"/>
</dbReference>
<dbReference type="InterPro" id="IPR001202">
    <property type="entry name" value="WW_dom"/>
</dbReference>
<sequence length="149" mass="15347">MRVQDTSGTYYWHIPTGTTQWEPPLGTGTGDSTGNTPSKEAQVSGRLGPRLPGGLAWASTPWAALAGCGGATGEGTAPGCSLRQWPCSAGPQPSGGTCVDPRPPAALVALPPFSALSAFPRRELALPLGLRGAGRVLGCLHPMQEQEHH</sequence>
<feature type="region of interest" description="Disordered" evidence="2">
    <location>
        <begin position="14"/>
        <end position="50"/>
    </location>
</feature>
<accession>A0A8D2LRZ0</accession>
<dbReference type="CDD" id="cd00201">
    <property type="entry name" value="WW"/>
    <property type="match status" value="1"/>
</dbReference>
<dbReference type="InterPro" id="IPR036020">
    <property type="entry name" value="WW_dom_sf"/>
</dbReference>
<dbReference type="GO" id="GO:0001540">
    <property type="term" value="F:amyloid-beta binding"/>
    <property type="evidence" value="ECO:0007669"/>
    <property type="project" value="InterPro"/>
</dbReference>
<organism evidence="3 4">
    <name type="scientific">Varanus komodoensis</name>
    <name type="common">Komodo dragon</name>
    <dbReference type="NCBI Taxonomy" id="61221"/>
    <lineage>
        <taxon>Eukaryota</taxon>
        <taxon>Metazoa</taxon>
        <taxon>Chordata</taxon>
        <taxon>Craniata</taxon>
        <taxon>Vertebrata</taxon>
        <taxon>Euteleostomi</taxon>
        <taxon>Lepidosauria</taxon>
        <taxon>Squamata</taxon>
        <taxon>Bifurcata</taxon>
        <taxon>Unidentata</taxon>
        <taxon>Episquamata</taxon>
        <taxon>Toxicofera</taxon>
        <taxon>Anguimorpha</taxon>
        <taxon>Paleoanguimorpha</taxon>
        <taxon>Varanoidea</taxon>
        <taxon>Varanidae</taxon>
        <taxon>Varanus</taxon>
    </lineage>
</organism>
<evidence type="ECO:0000256" key="1">
    <source>
        <dbReference type="ARBA" id="ARBA00022737"/>
    </source>
</evidence>
<dbReference type="PANTHER" id="PTHR14058">
    <property type="entry name" value="AMYLOID BETA A4 PRECURSOR PROTEIN-BINDING FAMILY B"/>
    <property type="match status" value="1"/>
</dbReference>
<reference evidence="3" key="2">
    <citation type="submission" date="2025-09" db="UniProtKB">
        <authorList>
            <consortium name="Ensembl"/>
        </authorList>
    </citation>
    <scope>IDENTIFICATION</scope>
</reference>
<proteinExistence type="predicted"/>
<feature type="compositionally biased region" description="Polar residues" evidence="2">
    <location>
        <begin position="30"/>
        <end position="41"/>
    </location>
</feature>
<dbReference type="SUPFAM" id="SSF51045">
    <property type="entry name" value="WW domain"/>
    <property type="match status" value="1"/>
</dbReference>
<dbReference type="GO" id="GO:0005737">
    <property type="term" value="C:cytoplasm"/>
    <property type="evidence" value="ECO:0007669"/>
    <property type="project" value="TreeGrafter"/>
</dbReference>
<dbReference type="GO" id="GO:0005634">
    <property type="term" value="C:nucleus"/>
    <property type="evidence" value="ECO:0007669"/>
    <property type="project" value="TreeGrafter"/>
</dbReference>
<dbReference type="FunFam" id="2.20.70.10:FF:000003">
    <property type="entry name" value="amyloid beta A4 precursor protein-binding family B member 2"/>
    <property type="match status" value="1"/>
</dbReference>